<accession>A0A1F6ECB5</accession>
<evidence type="ECO:0000313" key="3">
    <source>
        <dbReference type="Proteomes" id="UP000176689"/>
    </source>
</evidence>
<evidence type="ECO:0008006" key="4">
    <source>
        <dbReference type="Google" id="ProtNLM"/>
    </source>
</evidence>
<proteinExistence type="predicted"/>
<dbReference type="AlphaFoldDB" id="A0A1F6ECB5"/>
<keyword evidence="1" id="KW-0812">Transmembrane</keyword>
<feature type="transmembrane region" description="Helical" evidence="1">
    <location>
        <begin position="63"/>
        <end position="83"/>
    </location>
</feature>
<feature type="transmembrane region" description="Helical" evidence="1">
    <location>
        <begin position="31"/>
        <end position="51"/>
    </location>
</feature>
<gene>
    <name evidence="2" type="ORF">A3F27_00645</name>
</gene>
<keyword evidence="1" id="KW-1133">Transmembrane helix</keyword>
<protein>
    <recommendedName>
        <fullName evidence="4">2TM domain-containing protein</fullName>
    </recommendedName>
</protein>
<comment type="caution">
    <text evidence="2">The sequence shown here is derived from an EMBL/GenBank/DDBJ whole genome shotgun (WGS) entry which is preliminary data.</text>
</comment>
<keyword evidence="1" id="KW-0472">Membrane</keyword>
<reference evidence="2 3" key="1">
    <citation type="journal article" date="2016" name="Nat. Commun.">
        <title>Thousands of microbial genomes shed light on interconnected biogeochemical processes in an aquifer system.</title>
        <authorList>
            <person name="Anantharaman K."/>
            <person name="Brown C.T."/>
            <person name="Hug L.A."/>
            <person name="Sharon I."/>
            <person name="Castelle C.J."/>
            <person name="Probst A.J."/>
            <person name="Thomas B.C."/>
            <person name="Singh A."/>
            <person name="Wilkins M.J."/>
            <person name="Karaoz U."/>
            <person name="Brodie E.L."/>
            <person name="Williams K.H."/>
            <person name="Hubbard S.S."/>
            <person name="Banfield J.F."/>
        </authorList>
    </citation>
    <scope>NUCLEOTIDE SEQUENCE [LARGE SCALE GENOMIC DNA]</scope>
</reference>
<evidence type="ECO:0000256" key="1">
    <source>
        <dbReference type="SAM" id="Phobius"/>
    </source>
</evidence>
<dbReference type="EMBL" id="MFLP01000001">
    <property type="protein sequence ID" value="OGG71315.1"/>
    <property type="molecule type" value="Genomic_DNA"/>
</dbReference>
<organism evidence="2 3">
    <name type="scientific">Candidatus Kaiserbacteria bacterium RIFCSPHIGHO2_12_FULL_53_13</name>
    <dbReference type="NCBI Taxonomy" id="1798502"/>
    <lineage>
        <taxon>Bacteria</taxon>
        <taxon>Candidatus Kaiseribacteriota</taxon>
    </lineage>
</organism>
<name>A0A1F6ECB5_9BACT</name>
<dbReference type="Proteomes" id="UP000176689">
    <property type="component" value="Unassembled WGS sequence"/>
</dbReference>
<sequence length="90" mass="10614">MNEELEDLQKELKIIQDRNQRVEAEKAWETSTFRVGSIALITFLTATYVLYVVGNDHPWRNALIPTIGFILSTQSLPFLRTWWVSRYVER</sequence>
<evidence type="ECO:0000313" key="2">
    <source>
        <dbReference type="EMBL" id="OGG71315.1"/>
    </source>
</evidence>